<evidence type="ECO:0000259" key="6">
    <source>
        <dbReference type="Pfam" id="PF21719"/>
    </source>
</evidence>
<dbReference type="GO" id="GO:1904263">
    <property type="term" value="P:positive regulation of TORC1 signaling"/>
    <property type="evidence" value="ECO:0007669"/>
    <property type="project" value="TreeGrafter"/>
</dbReference>
<dbReference type="Gene3D" id="2.130.10.10">
    <property type="entry name" value="YVTN repeat-like/Quinoprotein amine dehydrogenase"/>
    <property type="match status" value="1"/>
</dbReference>
<dbReference type="InterPro" id="IPR036322">
    <property type="entry name" value="WD40_repeat_dom_sf"/>
</dbReference>
<accession>A0A9Q0N9K4</accession>
<organism evidence="7 8">
    <name type="scientific">Pseudolycoriella hygida</name>
    <dbReference type="NCBI Taxonomy" id="35572"/>
    <lineage>
        <taxon>Eukaryota</taxon>
        <taxon>Metazoa</taxon>
        <taxon>Ecdysozoa</taxon>
        <taxon>Arthropoda</taxon>
        <taxon>Hexapoda</taxon>
        <taxon>Insecta</taxon>
        <taxon>Pterygota</taxon>
        <taxon>Neoptera</taxon>
        <taxon>Endopterygota</taxon>
        <taxon>Diptera</taxon>
        <taxon>Nematocera</taxon>
        <taxon>Sciaroidea</taxon>
        <taxon>Sciaridae</taxon>
        <taxon>Pseudolycoriella</taxon>
    </lineage>
</organism>
<dbReference type="InterPro" id="IPR015943">
    <property type="entry name" value="WD40/YVTN_repeat-like_dom_sf"/>
</dbReference>
<dbReference type="PANTHER" id="PTHR16453:SF9">
    <property type="entry name" value="GATOR COMPLEX PROTEIN MIOS"/>
    <property type="match status" value="1"/>
</dbReference>
<dbReference type="EMBL" id="WJQU01000001">
    <property type="protein sequence ID" value="KAJ6645867.1"/>
    <property type="molecule type" value="Genomic_DNA"/>
</dbReference>
<dbReference type="PANTHER" id="PTHR16453">
    <property type="entry name" value="WD40 DOMAIN-CONTAINING PROTEIN MIO FAMILY MEMBER"/>
    <property type="match status" value="1"/>
</dbReference>
<dbReference type="Pfam" id="PF21719">
    <property type="entry name" value="MIOS_a-sol"/>
    <property type="match status" value="2"/>
</dbReference>
<keyword evidence="3" id="KW-0677">Repeat</keyword>
<evidence type="ECO:0000259" key="5">
    <source>
        <dbReference type="Pfam" id="PF17034"/>
    </source>
</evidence>
<comment type="caution">
    <text evidence="7">The sequence shown here is derived from an EMBL/GenBank/DDBJ whole genome shotgun (WGS) entry which is preliminary data.</text>
</comment>
<protein>
    <submittedName>
        <fullName evidence="7">GATOR complex protein MIOS</fullName>
    </submittedName>
</protein>
<evidence type="ECO:0000256" key="4">
    <source>
        <dbReference type="SAM" id="MobiDB-lite"/>
    </source>
</evidence>
<feature type="domain" description="MIOS-like alpha-solenoid" evidence="6">
    <location>
        <begin position="391"/>
        <end position="509"/>
    </location>
</feature>
<proteinExistence type="inferred from homology"/>
<dbReference type="Pfam" id="PF21720">
    <property type="entry name" value="MIOS_WD40"/>
    <property type="match status" value="2"/>
</dbReference>
<evidence type="ECO:0000256" key="2">
    <source>
        <dbReference type="ARBA" id="ARBA00022574"/>
    </source>
</evidence>
<dbReference type="InterPro" id="IPR037593">
    <property type="entry name" value="MIOS/Sea4"/>
</dbReference>
<dbReference type="InterPro" id="IPR031488">
    <property type="entry name" value="Zn_ribbon_mio"/>
</dbReference>
<feature type="region of interest" description="Disordered" evidence="4">
    <location>
        <begin position="359"/>
        <end position="380"/>
    </location>
</feature>
<dbReference type="Pfam" id="PF17034">
    <property type="entry name" value="zinc_ribbon_16"/>
    <property type="match status" value="1"/>
</dbReference>
<evidence type="ECO:0000313" key="8">
    <source>
        <dbReference type="Proteomes" id="UP001151699"/>
    </source>
</evidence>
<dbReference type="OrthoDB" id="341486at2759"/>
<reference evidence="7" key="1">
    <citation type="submission" date="2022-07" db="EMBL/GenBank/DDBJ databases">
        <authorList>
            <person name="Trinca V."/>
            <person name="Uliana J.V.C."/>
            <person name="Torres T.T."/>
            <person name="Ward R.J."/>
            <person name="Monesi N."/>
        </authorList>
    </citation>
    <scope>NUCLEOTIDE SEQUENCE</scope>
    <source>
        <strain evidence="7">HSMRA1968</strain>
        <tissue evidence="7">Whole embryos</tissue>
    </source>
</reference>
<keyword evidence="8" id="KW-1185">Reference proteome</keyword>
<name>A0A9Q0N9K4_9DIPT</name>
<evidence type="ECO:0000256" key="1">
    <source>
        <dbReference type="ARBA" id="ARBA00009713"/>
    </source>
</evidence>
<sequence>MSGTTAELYWFPKYQDRFITWGSEINLYQTKDDVSDQRLQTNIYLNISKKTATLLATETRYQYIRCVAPSYRSNELCLGVGLANGKVGLCNFVSSNENNIEFTPKQSRPCVCLSWHENETNLLAIGHDRNRNDHCITVWDTERGIPKEKSILHLFGLSETAHSLCWDKQNKILVAGMSHKYLKLMDLRHNTPSVITNTRAVHGVSLASNGLYLASYIDNIITLWDIRNIEKSISVYQTEKNINALSWCATRSSTLSIILRDSPYIHLYDLHSPNESGVEPRIIKRFVAPFPYKAPINSRNITLSNISWHPTDIERFLALSGSGTICDFSVPQRVAMTWDPLNNLCGSVGVNVYRLNSVPTPPTTPTTQTNQCEKGGRSSDNQFQEDIAQVIHRRALNDYGKLPDTAKNGDLAPHLASVWALLANMQKENYMLGLKTALEAYSTNADCPPIQPRSEQVQINWVDYASGPSVEVFRSEQREFAQRLCGWTFDKGSAESFRSFIDELCAKKVSAMHGAIKNTLNFEPIVSQEYTRAALIACFHLKIRYAIEILGLGAERDPNLRMVALGLSGFSFEKSLWRTQCITALSQISDPHLRALFAFLTPDNDSYDIVLKESGISLSDRMAFACHYLCDNKLTDYIKTMIQNCTENGDLNGLLITGTTELGINLLQSYLDLTDDVQTVALISVKFLSKDLLSHSQVEHWIASYRDLLDIWGLWIQRANFDITMGQIQPQPRYARSVFLLCSFCGKSVSACLQEEARLRATSSSTNAYKLSSCPSCRKPLPRCSLCLMHMGTTLGLSLQNPTGHASYGWQSKPFSKWFSWCQSCRHGGHTEHLTQWFSQHLECPVASCTCHCFTLDFSVPNTNKEIVS</sequence>
<gene>
    <name evidence="7" type="primary">mio_1</name>
    <name evidence="7" type="ORF">Bhyg_01076</name>
</gene>
<dbReference type="InterPro" id="IPR049092">
    <property type="entry name" value="MIOS_a-sol"/>
</dbReference>
<keyword evidence="2" id="KW-0853">WD repeat</keyword>
<evidence type="ECO:0000256" key="3">
    <source>
        <dbReference type="ARBA" id="ARBA00022737"/>
    </source>
</evidence>
<comment type="similarity">
    <text evidence="1">Belongs to the WD repeat mio family.</text>
</comment>
<dbReference type="AlphaFoldDB" id="A0A9Q0N9K4"/>
<feature type="domain" description="GATOR2 complex protein MIO zinc-ribbon like" evidence="5">
    <location>
        <begin position="742"/>
        <end position="853"/>
    </location>
</feature>
<dbReference type="CDD" id="cd16691">
    <property type="entry name" value="mRING-H2-C3H3C2_Mio"/>
    <property type="match status" value="1"/>
</dbReference>
<dbReference type="Proteomes" id="UP001151699">
    <property type="component" value="Chromosome A"/>
</dbReference>
<evidence type="ECO:0000313" key="7">
    <source>
        <dbReference type="EMBL" id="KAJ6645867.1"/>
    </source>
</evidence>
<dbReference type="GO" id="GO:0034198">
    <property type="term" value="P:cellular response to amino acid starvation"/>
    <property type="evidence" value="ECO:0007669"/>
    <property type="project" value="TreeGrafter"/>
</dbReference>
<dbReference type="SUPFAM" id="SSF50978">
    <property type="entry name" value="WD40 repeat-like"/>
    <property type="match status" value="1"/>
</dbReference>
<dbReference type="GO" id="GO:0005737">
    <property type="term" value="C:cytoplasm"/>
    <property type="evidence" value="ECO:0007669"/>
    <property type="project" value="TreeGrafter"/>
</dbReference>
<feature type="domain" description="MIOS-like alpha-solenoid" evidence="6">
    <location>
        <begin position="527"/>
        <end position="628"/>
    </location>
</feature>